<evidence type="ECO:0000313" key="3">
    <source>
        <dbReference type="Proteomes" id="UP001610432"/>
    </source>
</evidence>
<dbReference type="Proteomes" id="UP001610432">
    <property type="component" value="Unassembled WGS sequence"/>
</dbReference>
<name>A0ABR4LK86_9EURO</name>
<comment type="caution">
    <text evidence="2">The sequence shown here is derived from an EMBL/GenBank/DDBJ whole genome shotgun (WGS) entry which is preliminary data.</text>
</comment>
<feature type="chain" id="PRO_5045597715" description="Ecp2 effector protein domain-containing protein" evidence="1">
    <location>
        <begin position="20"/>
        <end position="85"/>
    </location>
</feature>
<dbReference type="EMBL" id="JBFXLQ010000036">
    <property type="protein sequence ID" value="KAL2864945.1"/>
    <property type="molecule type" value="Genomic_DNA"/>
</dbReference>
<keyword evidence="3" id="KW-1185">Reference proteome</keyword>
<feature type="signal peptide" evidence="1">
    <location>
        <begin position="1"/>
        <end position="19"/>
    </location>
</feature>
<accession>A0ABR4LK86</accession>
<evidence type="ECO:0008006" key="4">
    <source>
        <dbReference type="Google" id="ProtNLM"/>
    </source>
</evidence>
<reference evidence="2 3" key="1">
    <citation type="submission" date="2024-07" db="EMBL/GenBank/DDBJ databases">
        <title>Section-level genome sequencing and comparative genomics of Aspergillus sections Usti and Cavernicolus.</title>
        <authorList>
            <consortium name="Lawrence Berkeley National Laboratory"/>
            <person name="Nybo J.L."/>
            <person name="Vesth T.C."/>
            <person name="Theobald S."/>
            <person name="Frisvad J.C."/>
            <person name="Larsen T.O."/>
            <person name="Kjaerboelling I."/>
            <person name="Rothschild-Mancinelli K."/>
            <person name="Lyhne E.K."/>
            <person name="Kogle M.E."/>
            <person name="Barry K."/>
            <person name="Clum A."/>
            <person name="Na H."/>
            <person name="Ledsgaard L."/>
            <person name="Lin J."/>
            <person name="Lipzen A."/>
            <person name="Kuo A."/>
            <person name="Riley R."/>
            <person name="Mondo S."/>
            <person name="Labutti K."/>
            <person name="Haridas S."/>
            <person name="Pangalinan J."/>
            <person name="Salamov A.A."/>
            <person name="Simmons B.A."/>
            <person name="Magnuson J.K."/>
            <person name="Chen J."/>
            <person name="Drula E."/>
            <person name="Henrissat B."/>
            <person name="Wiebenga A."/>
            <person name="Lubbers R.J."/>
            <person name="Gomes A.C."/>
            <person name="Macurrencykelacurrency M.R."/>
            <person name="Stajich J."/>
            <person name="Grigoriev I.V."/>
            <person name="Mortensen U.H."/>
            <person name="De Vries R.P."/>
            <person name="Baker S.E."/>
            <person name="Andersen M.R."/>
        </authorList>
    </citation>
    <scope>NUCLEOTIDE SEQUENCE [LARGE SCALE GENOMIC DNA]</scope>
    <source>
        <strain evidence="2 3">CBS 449.75</strain>
    </source>
</reference>
<protein>
    <recommendedName>
        <fullName evidence="4">Ecp2 effector protein domain-containing protein</fullName>
    </recommendedName>
</protein>
<proteinExistence type="predicted"/>
<keyword evidence="1" id="KW-0732">Signal</keyword>
<dbReference type="RefSeq" id="XP_070883924.1">
    <property type="nucleotide sequence ID" value="XM_071029737.1"/>
</dbReference>
<organism evidence="2 3">
    <name type="scientific">Aspergillus lucknowensis</name>
    <dbReference type="NCBI Taxonomy" id="176173"/>
    <lineage>
        <taxon>Eukaryota</taxon>
        <taxon>Fungi</taxon>
        <taxon>Dikarya</taxon>
        <taxon>Ascomycota</taxon>
        <taxon>Pezizomycotina</taxon>
        <taxon>Eurotiomycetes</taxon>
        <taxon>Eurotiomycetidae</taxon>
        <taxon>Eurotiales</taxon>
        <taxon>Aspergillaceae</taxon>
        <taxon>Aspergillus</taxon>
        <taxon>Aspergillus subgen. Nidulantes</taxon>
    </lineage>
</organism>
<sequence>MAPGPMLTLLGLVVRPTKGTTFSPDETGLDDNIRVIPGQGCDSYSTTLNGASILYKDQGVNLQYGGDACGPRDHGITCEYGLGWI</sequence>
<evidence type="ECO:0000313" key="2">
    <source>
        <dbReference type="EMBL" id="KAL2864945.1"/>
    </source>
</evidence>
<gene>
    <name evidence="2" type="ORF">BJX67DRAFT_360171</name>
</gene>
<evidence type="ECO:0000256" key="1">
    <source>
        <dbReference type="SAM" id="SignalP"/>
    </source>
</evidence>
<dbReference type="GeneID" id="98144809"/>